<sequence length="523" mass="58483">MSTVVFSRLIQPQFSFLFSNYNPSNVKTTMKARIELDNLQLHPQNMSFFASAFGPYRVTNGTIGHLLIRKSLVSADTTPIRIEVTDLVMNVDLLENPVEYDTNAIPGLSHPAENVEAELDTCTMKVNSMKINLNIHNKFTLSIFISKFTLYGTNNQFLIEPPFDLKQAIQQSGFAYNELSFHIEKVCLVAHKPNFDELLGLLVESMPVTGRMTIKKRPINICYNTSELDLFMMKDLALTVNKPFFEGLMECNKILEDAYKMWDFRKHMYQVVNHVPSMLSFVSRMTLNFQGIVCHVEINLNHNLLSGIPENSSTNEFVLDAIFKKGFSLTSIFYPDCLFVSRSITVFPPVDAFVNGELILSSERSAKTMTIPQADPVSRSYLKPKGFFLLVEALVSHSVNNVEVTVPGKVKIDTSNSKMDAIKALFARFLARSGADGIIKGTATCIESVVSTNNYQNSDSEAKNYGLSARMCTFEACRGNGQTMINFKGTRGYIIPSDSTDNSSLGSLKTIEVNTLFPDPPRS</sequence>
<dbReference type="Proteomes" id="UP000179807">
    <property type="component" value="Unassembled WGS sequence"/>
</dbReference>
<dbReference type="GeneID" id="94849095"/>
<dbReference type="OrthoDB" id="10472286at2759"/>
<keyword evidence="2" id="KW-1185">Reference proteome</keyword>
<name>A0A1J4L095_9EUKA</name>
<proteinExistence type="predicted"/>
<gene>
    <name evidence="1" type="ORF">TRFO_42605</name>
</gene>
<dbReference type="RefSeq" id="XP_068368413.1">
    <property type="nucleotide sequence ID" value="XM_068514391.1"/>
</dbReference>
<dbReference type="AlphaFoldDB" id="A0A1J4L095"/>
<dbReference type="EMBL" id="MLAK01000242">
    <property type="protein sequence ID" value="OHT15277.1"/>
    <property type="molecule type" value="Genomic_DNA"/>
</dbReference>
<protein>
    <submittedName>
        <fullName evidence="1">Uncharacterized protein</fullName>
    </submittedName>
</protein>
<accession>A0A1J4L095</accession>
<comment type="caution">
    <text evidence="1">The sequence shown here is derived from an EMBL/GenBank/DDBJ whole genome shotgun (WGS) entry which is preliminary data.</text>
</comment>
<reference evidence="1" key="1">
    <citation type="submission" date="2016-10" db="EMBL/GenBank/DDBJ databases">
        <authorList>
            <person name="Benchimol M."/>
            <person name="Almeida L.G."/>
            <person name="Vasconcelos A.T."/>
            <person name="Perreira-Neves A."/>
            <person name="Rosa I.A."/>
            <person name="Tasca T."/>
            <person name="Bogo M.R."/>
            <person name="de Souza W."/>
        </authorList>
    </citation>
    <scope>NUCLEOTIDE SEQUENCE [LARGE SCALE GENOMIC DNA]</scope>
    <source>
        <strain evidence="1">K</strain>
    </source>
</reference>
<organism evidence="1 2">
    <name type="scientific">Tritrichomonas foetus</name>
    <dbReference type="NCBI Taxonomy" id="1144522"/>
    <lineage>
        <taxon>Eukaryota</taxon>
        <taxon>Metamonada</taxon>
        <taxon>Parabasalia</taxon>
        <taxon>Tritrichomonadida</taxon>
        <taxon>Tritrichomonadidae</taxon>
        <taxon>Tritrichomonas</taxon>
    </lineage>
</organism>
<evidence type="ECO:0000313" key="2">
    <source>
        <dbReference type="Proteomes" id="UP000179807"/>
    </source>
</evidence>
<dbReference type="VEuPathDB" id="TrichDB:TRFO_42605"/>
<evidence type="ECO:0000313" key="1">
    <source>
        <dbReference type="EMBL" id="OHT15277.1"/>
    </source>
</evidence>